<dbReference type="RefSeq" id="WP_076556282.1">
    <property type="nucleotide sequence ID" value="NZ_FTNU01000046.1"/>
</dbReference>
<organism evidence="2 3">
    <name type="scientific">Moraxella cuniculi DSM 21768</name>
    <dbReference type="NCBI Taxonomy" id="1122245"/>
    <lineage>
        <taxon>Bacteria</taxon>
        <taxon>Pseudomonadati</taxon>
        <taxon>Pseudomonadota</taxon>
        <taxon>Gammaproteobacteria</taxon>
        <taxon>Moraxellales</taxon>
        <taxon>Moraxellaceae</taxon>
        <taxon>Moraxella</taxon>
    </lineage>
</organism>
<dbReference type="Proteomes" id="UP000187495">
    <property type="component" value="Unassembled WGS sequence"/>
</dbReference>
<evidence type="ECO:0000313" key="3">
    <source>
        <dbReference type="Proteomes" id="UP000187495"/>
    </source>
</evidence>
<keyword evidence="3" id="KW-1185">Reference proteome</keyword>
<proteinExistence type="predicted"/>
<feature type="transmembrane region" description="Helical" evidence="1">
    <location>
        <begin position="130"/>
        <end position="150"/>
    </location>
</feature>
<evidence type="ECO:0000256" key="1">
    <source>
        <dbReference type="SAM" id="Phobius"/>
    </source>
</evidence>
<feature type="transmembrane region" description="Helical" evidence="1">
    <location>
        <begin position="6"/>
        <end position="35"/>
    </location>
</feature>
<keyword evidence="1" id="KW-0472">Membrane</keyword>
<sequence>MLKDALFAIVLLALFVNFLYLITVGVVYVFLYTILLIKTYLYGIQTWRMERCIRLFTRLSVLPSITLSAFLIAGLIKPFFLGLVFYMLVKDPESDWYNRIGFLFVLLLWVMPPIFLVLKPYLSKQKNYYQIFLIWYGIISILMLFTIYAARKEIWTLLT</sequence>
<dbReference type="AlphaFoldDB" id="A0A1N7GDZ3"/>
<gene>
    <name evidence="2" type="ORF">SAMN02745664_1461</name>
</gene>
<protein>
    <submittedName>
        <fullName evidence="2">Uncharacterized protein</fullName>
    </submittedName>
</protein>
<reference evidence="3" key="1">
    <citation type="submission" date="2017-01" db="EMBL/GenBank/DDBJ databases">
        <authorList>
            <person name="Varghese N."/>
            <person name="Submissions S."/>
        </authorList>
    </citation>
    <scope>NUCLEOTIDE SEQUENCE [LARGE SCALE GENOMIC DNA]</scope>
    <source>
        <strain evidence="3">DSM 21768</strain>
    </source>
</reference>
<evidence type="ECO:0000313" key="2">
    <source>
        <dbReference type="EMBL" id="SIS10760.1"/>
    </source>
</evidence>
<feature type="transmembrane region" description="Helical" evidence="1">
    <location>
        <begin position="96"/>
        <end position="118"/>
    </location>
</feature>
<name>A0A1N7GDZ3_9GAMM</name>
<accession>A0A1N7GDZ3</accession>
<dbReference type="EMBL" id="FTNU01000046">
    <property type="protein sequence ID" value="SIS10760.1"/>
    <property type="molecule type" value="Genomic_DNA"/>
</dbReference>
<keyword evidence="1" id="KW-1133">Transmembrane helix</keyword>
<feature type="transmembrane region" description="Helical" evidence="1">
    <location>
        <begin position="55"/>
        <end position="76"/>
    </location>
</feature>
<keyword evidence="1" id="KW-0812">Transmembrane</keyword>